<dbReference type="Proteomes" id="UP001149090">
    <property type="component" value="Unassembled WGS sequence"/>
</dbReference>
<feature type="region of interest" description="Disordered" evidence="2">
    <location>
        <begin position="568"/>
        <end position="603"/>
    </location>
</feature>
<sequence length="835" mass="95872">MGNTFTSSLPFEIGETQYQLENWVLHEGKRKSDNSKVSIFLRKIEQTTQRTAIYLATNGYHNIRITHHPDFLQYLEGDENEQMIYYITEPAIPLNQVLNNLTFDEKIWGIYKLATALEFLNSSCKIIHGSLDSSNIFVTEGGDWKLGTLDHSIKFDELSQQDLANKLNRLKYQPPEIESRAINQIKQSPIHAIDSYCLGCFLTEILSTVQFGGKNNNIFYSAHQIKKLFKGSQIENIDELIKIISGLTASNPTDRISPETAIKSDFFQNNSYFISLNFLESIALKSEHERESFFKKIPTLISKIPEKVSKQKLLPILLEQLKLTNNVKVLRPVLIITSLLTQEEYTTMIAPVILKLFSSMNRSIRIGLLENLPDYIKFLSKQDINGVIFNNIINGFTDSAPLLRELTLKCMVHFAPSLNEQNLDNKAVRLISKLQMDPEPGIRTNSIICLGKIAQYLKQSTKEQILIPVFLRSLKDPFSPSRINSLKALLATKDSYSFSSSARKLLPSVCVVLADPDFEVRKMGAVVVKAFVEMLEQESVKIHEKELSQPENSENKSSLMGWVQQKLRRGEETKNSPNPNLNQNENSKNQNENSKNQNQNPKIQNQKIQNQKNENILKNQKIHNQNNLKNENQKMLNQKIQKPKKEIPKIQNQHKLSQIQPKKSNTSPLTLTSKMQNQPKKSEKSQNILPNQQEKEKTNTESGLLISFEKTPKKGLDLTSRSKQNKKEILPQGWDDWTFEEDIMNGIEKETDLKNSFMNETNDWQNNDEKNLFDDLLMDSFNQKNDPNDSSQKSIQNDSNFLFQQLQSDNQNLPKESNTVSDWNIDFGFDDEKDY</sequence>
<evidence type="ECO:0000256" key="2">
    <source>
        <dbReference type="SAM" id="MobiDB-lite"/>
    </source>
</evidence>
<dbReference type="Gene3D" id="1.10.510.10">
    <property type="entry name" value="Transferase(Phosphotransferase) domain 1"/>
    <property type="match status" value="1"/>
</dbReference>
<dbReference type="SUPFAM" id="SSF48371">
    <property type="entry name" value="ARM repeat"/>
    <property type="match status" value="1"/>
</dbReference>
<evidence type="ECO:0000313" key="5">
    <source>
        <dbReference type="Proteomes" id="UP001149090"/>
    </source>
</evidence>
<dbReference type="Gene3D" id="3.30.200.20">
    <property type="entry name" value="Phosphorylase Kinase, domain 1"/>
    <property type="match status" value="1"/>
</dbReference>
<feature type="compositionally biased region" description="Low complexity" evidence="2">
    <location>
        <begin position="575"/>
        <end position="603"/>
    </location>
</feature>
<keyword evidence="4" id="KW-0808">Transferase</keyword>
<evidence type="ECO:0000313" key="4">
    <source>
        <dbReference type="EMBL" id="KAJ5079137.1"/>
    </source>
</evidence>
<dbReference type="InterPro" id="IPR000719">
    <property type="entry name" value="Prot_kinase_dom"/>
</dbReference>
<evidence type="ECO:0000256" key="1">
    <source>
        <dbReference type="PROSITE-ProRule" id="PRU00103"/>
    </source>
</evidence>
<dbReference type="InterPro" id="IPR011009">
    <property type="entry name" value="Kinase-like_dom_sf"/>
</dbReference>
<dbReference type="EMBL" id="JAPDFW010000036">
    <property type="protein sequence ID" value="KAJ5079137.1"/>
    <property type="molecule type" value="Genomic_DNA"/>
</dbReference>
<feature type="region of interest" description="Disordered" evidence="2">
    <location>
        <begin position="650"/>
        <end position="703"/>
    </location>
</feature>
<dbReference type="GO" id="GO:0005524">
    <property type="term" value="F:ATP binding"/>
    <property type="evidence" value="ECO:0007669"/>
    <property type="project" value="InterPro"/>
</dbReference>
<dbReference type="PROSITE" id="PS50011">
    <property type="entry name" value="PROTEIN_KINASE_DOM"/>
    <property type="match status" value="1"/>
</dbReference>
<dbReference type="OrthoDB" id="447103at2759"/>
<dbReference type="PROSITE" id="PS50077">
    <property type="entry name" value="HEAT_REPEAT"/>
    <property type="match status" value="1"/>
</dbReference>
<reference evidence="4" key="1">
    <citation type="submission" date="2022-10" db="EMBL/GenBank/DDBJ databases">
        <title>Novel sulphate-reducing endosymbionts in the free-living metamonad Anaeramoeba.</title>
        <authorList>
            <person name="Jerlstrom-Hultqvist J."/>
            <person name="Cepicka I."/>
            <person name="Gallot-Lavallee L."/>
            <person name="Salas-Leiva D."/>
            <person name="Curtis B.A."/>
            <person name="Zahonova K."/>
            <person name="Pipaliya S."/>
            <person name="Dacks J."/>
            <person name="Roger A.J."/>
        </authorList>
    </citation>
    <scope>NUCLEOTIDE SEQUENCE</scope>
    <source>
        <strain evidence="4">BMAN</strain>
    </source>
</reference>
<dbReference type="InterPro" id="IPR021133">
    <property type="entry name" value="HEAT_type_2"/>
</dbReference>
<organism evidence="4 5">
    <name type="scientific">Anaeramoeba ignava</name>
    <name type="common">Anaerobic marine amoeba</name>
    <dbReference type="NCBI Taxonomy" id="1746090"/>
    <lineage>
        <taxon>Eukaryota</taxon>
        <taxon>Metamonada</taxon>
        <taxon>Anaeramoebidae</taxon>
        <taxon>Anaeramoeba</taxon>
    </lineage>
</organism>
<dbReference type="InterPro" id="IPR051177">
    <property type="entry name" value="CIK-Related_Protein"/>
</dbReference>
<name>A0A9Q0RGE5_ANAIG</name>
<dbReference type="OMA" id="EGPPWAI"/>
<dbReference type="Gene3D" id="1.25.10.10">
    <property type="entry name" value="Leucine-rich Repeat Variant"/>
    <property type="match status" value="1"/>
</dbReference>
<dbReference type="AlphaFoldDB" id="A0A9Q0RGE5"/>
<comment type="caution">
    <text evidence="4">The sequence shown here is derived from an EMBL/GenBank/DDBJ whole genome shotgun (WGS) entry which is preliminary data.</text>
</comment>
<gene>
    <name evidence="4" type="ORF">M0811_14571</name>
</gene>
<feature type="compositionally biased region" description="Polar residues" evidence="2">
    <location>
        <begin position="654"/>
        <end position="692"/>
    </location>
</feature>
<keyword evidence="4" id="KW-0418">Kinase</keyword>
<accession>A0A9Q0RGE5</accession>
<dbReference type="GO" id="GO:0004672">
    <property type="term" value="F:protein kinase activity"/>
    <property type="evidence" value="ECO:0007669"/>
    <property type="project" value="InterPro"/>
</dbReference>
<feature type="domain" description="Protein kinase" evidence="3">
    <location>
        <begin position="1"/>
        <end position="267"/>
    </location>
</feature>
<proteinExistence type="predicted"/>
<dbReference type="PANTHER" id="PTHR12984">
    <property type="entry name" value="SCY1-RELATED S/T PROTEIN KINASE-LIKE"/>
    <property type="match status" value="1"/>
</dbReference>
<feature type="repeat" description="HEAT" evidence="1">
    <location>
        <begin position="505"/>
        <end position="543"/>
    </location>
</feature>
<protein>
    <submittedName>
        <fullName evidence="4">N-terminal kinase-like protein</fullName>
    </submittedName>
</protein>
<evidence type="ECO:0000259" key="3">
    <source>
        <dbReference type="PROSITE" id="PS50011"/>
    </source>
</evidence>
<dbReference type="SUPFAM" id="SSF56112">
    <property type="entry name" value="Protein kinase-like (PK-like)"/>
    <property type="match status" value="1"/>
</dbReference>
<dbReference type="InterPro" id="IPR016024">
    <property type="entry name" value="ARM-type_fold"/>
</dbReference>
<dbReference type="SMART" id="SM00220">
    <property type="entry name" value="S_TKc"/>
    <property type="match status" value="1"/>
</dbReference>
<dbReference type="PANTHER" id="PTHR12984:SF3">
    <property type="entry name" value="N-TERMINAL KINASE-LIKE PROTEIN"/>
    <property type="match status" value="1"/>
</dbReference>
<keyword evidence="5" id="KW-1185">Reference proteome</keyword>
<dbReference type="InterPro" id="IPR011989">
    <property type="entry name" value="ARM-like"/>
</dbReference>